<dbReference type="AlphaFoldDB" id="A0A916JRD4"/>
<dbReference type="Proteomes" id="UP000693996">
    <property type="component" value="Chromosome"/>
</dbReference>
<organism evidence="1 2">
    <name type="scientific">Candidatus Vallotiella hemipterorum</name>
    <dbReference type="NCBI Taxonomy" id="1177213"/>
    <lineage>
        <taxon>Bacteria</taxon>
        <taxon>Pseudomonadati</taxon>
        <taxon>Pseudomonadota</taxon>
        <taxon>Betaproteobacteria</taxon>
        <taxon>Burkholderiales</taxon>
        <taxon>Burkholderiaceae</taxon>
        <taxon>Candidatus Vallotiella</taxon>
    </lineage>
</organism>
<name>A0A916JRD4_9BURK</name>
<dbReference type="EMBL" id="OU343031">
    <property type="protein sequence ID" value="CAG7597266.1"/>
    <property type="molecule type" value="Genomic_DNA"/>
</dbReference>
<evidence type="ECO:0000313" key="2">
    <source>
        <dbReference type="Proteomes" id="UP000693996"/>
    </source>
</evidence>
<evidence type="ECO:0000313" key="1">
    <source>
        <dbReference type="EMBL" id="CAG7597266.1"/>
    </source>
</evidence>
<accession>A0A916JRD4</accession>
<sequence length="42" mass="4698">MLAEFIPFLMEAATNLYGSRIIISGRGRLVVIAIVYSKQNQL</sequence>
<protein>
    <submittedName>
        <fullName evidence="1">Uncharacterized protein</fullName>
    </submittedName>
</protein>
<proteinExistence type="predicted"/>
<reference evidence="1" key="1">
    <citation type="submission" date="2021-06" db="EMBL/GenBank/DDBJ databases">
        <authorList>
            <person name="Szabo G."/>
        </authorList>
    </citation>
    <scope>NUCLEOTIDE SEQUENCE</scope>
    <source>
        <strain evidence="1">MYVALT</strain>
    </source>
</reference>
<keyword evidence="2" id="KW-1185">Reference proteome</keyword>
<dbReference type="KEGG" id="vtr:MYVALT_G_01630"/>
<gene>
    <name evidence="1" type="ORF">MYVALT_G_01630</name>
</gene>